<dbReference type="Proteomes" id="UP001057402">
    <property type="component" value="Chromosome 2"/>
</dbReference>
<gene>
    <name evidence="1" type="ORF">MLD38_005324</name>
</gene>
<comment type="caution">
    <text evidence="1">The sequence shown here is derived from an EMBL/GenBank/DDBJ whole genome shotgun (WGS) entry which is preliminary data.</text>
</comment>
<accession>A0ACB9S7N8</accession>
<sequence>MHDTLEWDSTSHPVDLLHTHLLARMIIPGKKRFSMKRKGLITITPLAKKYCLQRHCLFSGYVEGILLDEEGWYPTMPEEEVAVAQAKRCPGRPC</sequence>
<organism evidence="1 2">
    <name type="scientific">Melastoma candidum</name>
    <dbReference type="NCBI Taxonomy" id="119954"/>
    <lineage>
        <taxon>Eukaryota</taxon>
        <taxon>Viridiplantae</taxon>
        <taxon>Streptophyta</taxon>
        <taxon>Embryophyta</taxon>
        <taxon>Tracheophyta</taxon>
        <taxon>Spermatophyta</taxon>
        <taxon>Magnoliopsida</taxon>
        <taxon>eudicotyledons</taxon>
        <taxon>Gunneridae</taxon>
        <taxon>Pentapetalae</taxon>
        <taxon>rosids</taxon>
        <taxon>malvids</taxon>
        <taxon>Myrtales</taxon>
        <taxon>Melastomataceae</taxon>
        <taxon>Melastomatoideae</taxon>
        <taxon>Melastomateae</taxon>
        <taxon>Melastoma</taxon>
    </lineage>
</organism>
<dbReference type="EMBL" id="CM042881">
    <property type="protein sequence ID" value="KAI4387496.1"/>
    <property type="molecule type" value="Genomic_DNA"/>
</dbReference>
<keyword evidence="2" id="KW-1185">Reference proteome</keyword>
<proteinExistence type="predicted"/>
<evidence type="ECO:0000313" key="2">
    <source>
        <dbReference type="Proteomes" id="UP001057402"/>
    </source>
</evidence>
<reference evidence="2" key="1">
    <citation type="journal article" date="2023" name="Front. Plant Sci.">
        <title>Chromosomal-level genome assembly of Melastoma candidum provides insights into trichome evolution.</title>
        <authorList>
            <person name="Zhong Y."/>
            <person name="Wu W."/>
            <person name="Sun C."/>
            <person name="Zou P."/>
            <person name="Liu Y."/>
            <person name="Dai S."/>
            <person name="Zhou R."/>
        </authorList>
    </citation>
    <scope>NUCLEOTIDE SEQUENCE [LARGE SCALE GENOMIC DNA]</scope>
</reference>
<protein>
    <submittedName>
        <fullName evidence="1">Uncharacterized protein</fullName>
    </submittedName>
</protein>
<evidence type="ECO:0000313" key="1">
    <source>
        <dbReference type="EMBL" id="KAI4387496.1"/>
    </source>
</evidence>
<name>A0ACB9S7N8_9MYRT</name>